<proteinExistence type="predicted"/>
<reference evidence="1 2" key="1">
    <citation type="submission" date="2024-02" db="EMBL/GenBank/DDBJ databases">
        <title>High-quality chromosome-scale genome assembly of Pensacola bahiagrass (Paspalum notatum Flugge var. saurae).</title>
        <authorList>
            <person name="Vega J.M."/>
            <person name="Podio M."/>
            <person name="Orjuela J."/>
            <person name="Siena L.A."/>
            <person name="Pessino S.C."/>
            <person name="Combes M.C."/>
            <person name="Mariac C."/>
            <person name="Albertini E."/>
            <person name="Pupilli F."/>
            <person name="Ortiz J.P.A."/>
            <person name="Leblanc O."/>
        </authorList>
    </citation>
    <scope>NUCLEOTIDE SEQUENCE [LARGE SCALE GENOMIC DNA]</scope>
    <source>
        <strain evidence="1">R1</strain>
        <tissue evidence="1">Leaf</tissue>
    </source>
</reference>
<sequence>VKNGTQTRFWEDKWLENKALKDRFPALFNIVLFRGTHWLRQWARLQRHDDLRDQLILVGQHLEMSALQFFGSNGWLSNRHIGHV</sequence>
<evidence type="ECO:0000313" key="1">
    <source>
        <dbReference type="EMBL" id="WVZ80022.1"/>
    </source>
</evidence>
<dbReference type="EMBL" id="CP144750">
    <property type="protein sequence ID" value="WVZ80022.1"/>
    <property type="molecule type" value="Genomic_DNA"/>
</dbReference>
<protein>
    <recommendedName>
        <fullName evidence="3">Reverse transcriptase</fullName>
    </recommendedName>
</protein>
<gene>
    <name evidence="1" type="ORF">U9M48_027540</name>
</gene>
<evidence type="ECO:0008006" key="3">
    <source>
        <dbReference type="Google" id="ProtNLM"/>
    </source>
</evidence>
<keyword evidence="2" id="KW-1185">Reference proteome</keyword>
<dbReference type="Proteomes" id="UP001341281">
    <property type="component" value="Chromosome 06"/>
</dbReference>
<name>A0AAQ3WZQ1_PASNO</name>
<feature type="non-terminal residue" evidence="1">
    <location>
        <position position="1"/>
    </location>
</feature>
<evidence type="ECO:0000313" key="2">
    <source>
        <dbReference type="Proteomes" id="UP001341281"/>
    </source>
</evidence>
<dbReference type="AlphaFoldDB" id="A0AAQ3WZQ1"/>
<organism evidence="1 2">
    <name type="scientific">Paspalum notatum var. saurae</name>
    <dbReference type="NCBI Taxonomy" id="547442"/>
    <lineage>
        <taxon>Eukaryota</taxon>
        <taxon>Viridiplantae</taxon>
        <taxon>Streptophyta</taxon>
        <taxon>Embryophyta</taxon>
        <taxon>Tracheophyta</taxon>
        <taxon>Spermatophyta</taxon>
        <taxon>Magnoliopsida</taxon>
        <taxon>Liliopsida</taxon>
        <taxon>Poales</taxon>
        <taxon>Poaceae</taxon>
        <taxon>PACMAD clade</taxon>
        <taxon>Panicoideae</taxon>
        <taxon>Andropogonodae</taxon>
        <taxon>Paspaleae</taxon>
        <taxon>Paspalinae</taxon>
        <taxon>Paspalum</taxon>
    </lineage>
</organism>
<accession>A0AAQ3WZQ1</accession>